<evidence type="ECO:0000313" key="3">
    <source>
        <dbReference type="EMBL" id="GAA4759357.1"/>
    </source>
</evidence>
<dbReference type="InterPro" id="IPR009492">
    <property type="entry name" value="TniQ"/>
</dbReference>
<dbReference type="Proteomes" id="UP001501147">
    <property type="component" value="Unassembled WGS sequence"/>
</dbReference>
<dbReference type="EMBL" id="BAABJV010000001">
    <property type="protein sequence ID" value="GAA4759357.1"/>
    <property type="molecule type" value="Genomic_DNA"/>
</dbReference>
<keyword evidence="4" id="KW-1185">Reference proteome</keyword>
<comment type="caution">
    <text evidence="3">The sequence shown here is derived from an EMBL/GenBank/DDBJ whole genome shotgun (WGS) entry which is preliminary data.</text>
</comment>
<proteinExistence type="predicted"/>
<name>A0ABP8ZLH2_9ACTN</name>
<evidence type="ECO:0000313" key="4">
    <source>
        <dbReference type="Proteomes" id="UP001501147"/>
    </source>
</evidence>
<reference evidence="4" key="1">
    <citation type="journal article" date="2019" name="Int. J. Syst. Evol. Microbiol.">
        <title>The Global Catalogue of Microorganisms (GCM) 10K type strain sequencing project: providing services to taxonomists for standard genome sequencing and annotation.</title>
        <authorList>
            <consortium name="The Broad Institute Genomics Platform"/>
            <consortium name="The Broad Institute Genome Sequencing Center for Infectious Disease"/>
            <person name="Wu L."/>
            <person name="Ma J."/>
        </authorList>
    </citation>
    <scope>NUCLEOTIDE SEQUENCE [LARGE SCALE GENOMIC DNA]</scope>
    <source>
        <strain evidence="4">JCM 18324</strain>
    </source>
</reference>
<evidence type="ECO:0000259" key="2">
    <source>
        <dbReference type="Pfam" id="PF06527"/>
    </source>
</evidence>
<dbReference type="Pfam" id="PF06527">
    <property type="entry name" value="TniQ"/>
    <property type="match status" value="1"/>
</dbReference>
<feature type="domain" description="TniQ" evidence="2">
    <location>
        <begin position="13"/>
        <end position="77"/>
    </location>
</feature>
<organism evidence="3 4">
    <name type="scientific">Streptomyces sanyensis</name>
    <dbReference type="NCBI Taxonomy" id="568869"/>
    <lineage>
        <taxon>Bacteria</taxon>
        <taxon>Bacillati</taxon>
        <taxon>Actinomycetota</taxon>
        <taxon>Actinomycetes</taxon>
        <taxon>Kitasatosporales</taxon>
        <taxon>Streptomycetaceae</taxon>
        <taxon>Streptomyces</taxon>
    </lineage>
</organism>
<protein>
    <recommendedName>
        <fullName evidence="2">TniQ domain-containing protein</fullName>
    </recommendedName>
</protein>
<sequence length="102" mass="11603">MTVTPSDRPARLPIRVSPRLGETTDSYIRRLARTNHLKPSYLHRFLCGPPFWFGKPALSRLATVSGHPERTLQRALADVASPRRRTKPNVRYPRTIPPGRPP</sequence>
<gene>
    <name evidence="3" type="ORF">GCM10023329_00080</name>
</gene>
<accession>A0ABP8ZLH2</accession>
<feature type="region of interest" description="Disordered" evidence="1">
    <location>
        <begin position="83"/>
        <end position="102"/>
    </location>
</feature>
<evidence type="ECO:0000256" key="1">
    <source>
        <dbReference type="SAM" id="MobiDB-lite"/>
    </source>
</evidence>